<evidence type="ECO:0000256" key="12">
    <source>
        <dbReference type="ARBA" id="ARBA00023136"/>
    </source>
</evidence>
<sequence length="227" mass="25767">MDLSSFLPFPLEQLPFVFVVLLISFAVHEFSHAYFADRFGDPTPRSMGRLTLNPRVHIDWLGMIFFLLIGIGWAKPVLVNRARFKNPRLMGIIVSFAGPLSNLVLSFISLLIFYTLLKFHMLDGMSEGIVKAIKLFFNLMIIQNIFLFILNLIPFPPLDGYRILEDALPRSAAMKLKSYEQWLFYAILLMFFIPPIRSVTIGPVIALQWPILGGLNAVAELIFGGMT</sequence>
<comment type="caution">
    <text evidence="15">The sequence shown here is derived from an EMBL/GenBank/DDBJ whole genome shotgun (WGS) entry which is preliminary data.</text>
</comment>
<protein>
    <submittedName>
        <fullName evidence="15">Site-2 protease family protein</fullName>
    </submittedName>
</protein>
<keyword evidence="16" id="KW-1185">Reference proteome</keyword>
<dbReference type="InterPro" id="IPR008915">
    <property type="entry name" value="Peptidase_M50"/>
</dbReference>
<keyword evidence="7" id="KW-0479">Metal-binding</keyword>
<evidence type="ECO:0000256" key="3">
    <source>
        <dbReference type="ARBA" id="ARBA00007931"/>
    </source>
</evidence>
<dbReference type="GO" id="GO:0008237">
    <property type="term" value="F:metallopeptidase activity"/>
    <property type="evidence" value="ECO:0007669"/>
    <property type="project" value="UniProtKB-KW"/>
</dbReference>
<evidence type="ECO:0000256" key="13">
    <source>
        <dbReference type="SAM" id="Phobius"/>
    </source>
</evidence>
<feature type="transmembrane region" description="Helical" evidence="13">
    <location>
        <begin position="182"/>
        <end position="207"/>
    </location>
</feature>
<dbReference type="CDD" id="cd06158">
    <property type="entry name" value="S2P-M50_like_1"/>
    <property type="match status" value="1"/>
</dbReference>
<keyword evidence="8" id="KW-0378">Hydrolase</keyword>
<keyword evidence="4" id="KW-1003">Cell membrane</keyword>
<comment type="similarity">
    <text evidence="3">Belongs to the peptidase M50B family.</text>
</comment>
<dbReference type="AlphaFoldDB" id="A0A4R5KMC8"/>
<dbReference type="PANTHER" id="PTHR35864:SF1">
    <property type="entry name" value="ZINC METALLOPROTEASE YWHC-RELATED"/>
    <property type="match status" value="1"/>
</dbReference>
<dbReference type="InterPro" id="IPR044537">
    <property type="entry name" value="Rip2-like"/>
</dbReference>
<keyword evidence="10 13" id="KW-1133">Transmembrane helix</keyword>
<dbReference type="Proteomes" id="UP000295636">
    <property type="component" value="Unassembled WGS sequence"/>
</dbReference>
<evidence type="ECO:0000256" key="10">
    <source>
        <dbReference type="ARBA" id="ARBA00022989"/>
    </source>
</evidence>
<dbReference type="GO" id="GO:0046872">
    <property type="term" value="F:metal ion binding"/>
    <property type="evidence" value="ECO:0007669"/>
    <property type="project" value="UniProtKB-KW"/>
</dbReference>
<proteinExistence type="inferred from homology"/>
<evidence type="ECO:0000256" key="2">
    <source>
        <dbReference type="ARBA" id="ARBA00004651"/>
    </source>
</evidence>
<dbReference type="Pfam" id="PF02163">
    <property type="entry name" value="Peptidase_M50"/>
    <property type="match status" value="1"/>
</dbReference>
<evidence type="ECO:0000256" key="4">
    <source>
        <dbReference type="ARBA" id="ARBA00022475"/>
    </source>
</evidence>
<name>A0A4R5KMC8_9BACL</name>
<evidence type="ECO:0000256" key="8">
    <source>
        <dbReference type="ARBA" id="ARBA00022801"/>
    </source>
</evidence>
<dbReference type="GO" id="GO:0006508">
    <property type="term" value="P:proteolysis"/>
    <property type="evidence" value="ECO:0007669"/>
    <property type="project" value="UniProtKB-KW"/>
</dbReference>
<keyword evidence="11" id="KW-0482">Metalloprotease</keyword>
<evidence type="ECO:0000256" key="7">
    <source>
        <dbReference type="ARBA" id="ARBA00022723"/>
    </source>
</evidence>
<evidence type="ECO:0000313" key="15">
    <source>
        <dbReference type="EMBL" id="TDF96751.1"/>
    </source>
</evidence>
<evidence type="ECO:0000256" key="5">
    <source>
        <dbReference type="ARBA" id="ARBA00022670"/>
    </source>
</evidence>
<dbReference type="OrthoDB" id="9800627at2"/>
<keyword evidence="6 13" id="KW-0812">Transmembrane</keyword>
<organism evidence="15 16">
    <name type="scientific">Paenibacillus piri</name>
    <dbReference type="NCBI Taxonomy" id="2547395"/>
    <lineage>
        <taxon>Bacteria</taxon>
        <taxon>Bacillati</taxon>
        <taxon>Bacillota</taxon>
        <taxon>Bacilli</taxon>
        <taxon>Bacillales</taxon>
        <taxon>Paenibacillaceae</taxon>
        <taxon>Paenibacillus</taxon>
    </lineage>
</organism>
<feature type="transmembrane region" description="Helical" evidence="13">
    <location>
        <begin position="89"/>
        <end position="114"/>
    </location>
</feature>
<comment type="subcellular location">
    <subcellularLocation>
        <location evidence="2">Cell membrane</location>
        <topology evidence="2">Multi-pass membrane protein</topology>
    </subcellularLocation>
</comment>
<dbReference type="EMBL" id="SMRT01000007">
    <property type="protein sequence ID" value="TDF96751.1"/>
    <property type="molecule type" value="Genomic_DNA"/>
</dbReference>
<feature type="domain" description="Peptidase M50" evidence="14">
    <location>
        <begin position="17"/>
        <end position="133"/>
    </location>
</feature>
<keyword evidence="5 15" id="KW-0645">Protease</keyword>
<gene>
    <name evidence="15" type="ORF">E1757_16880</name>
</gene>
<evidence type="ECO:0000256" key="1">
    <source>
        <dbReference type="ARBA" id="ARBA00001947"/>
    </source>
</evidence>
<keyword evidence="12 13" id="KW-0472">Membrane</keyword>
<feature type="transmembrane region" description="Helical" evidence="13">
    <location>
        <begin position="56"/>
        <end position="74"/>
    </location>
</feature>
<keyword evidence="9" id="KW-0862">Zinc</keyword>
<dbReference type="PANTHER" id="PTHR35864">
    <property type="entry name" value="ZINC METALLOPROTEASE MJ0611-RELATED"/>
    <property type="match status" value="1"/>
</dbReference>
<dbReference type="InterPro" id="IPR052348">
    <property type="entry name" value="Metallopeptidase_M50B"/>
</dbReference>
<accession>A0A4R5KMC8</accession>
<evidence type="ECO:0000256" key="11">
    <source>
        <dbReference type="ARBA" id="ARBA00023049"/>
    </source>
</evidence>
<dbReference type="GO" id="GO:0005886">
    <property type="term" value="C:plasma membrane"/>
    <property type="evidence" value="ECO:0007669"/>
    <property type="project" value="UniProtKB-SubCell"/>
</dbReference>
<feature type="transmembrane region" description="Helical" evidence="13">
    <location>
        <begin position="135"/>
        <end position="155"/>
    </location>
</feature>
<evidence type="ECO:0000259" key="14">
    <source>
        <dbReference type="Pfam" id="PF02163"/>
    </source>
</evidence>
<dbReference type="RefSeq" id="WP_133230151.1">
    <property type="nucleotide sequence ID" value="NZ_SMRT01000007.1"/>
</dbReference>
<reference evidence="15 16" key="1">
    <citation type="submission" date="2019-03" db="EMBL/GenBank/DDBJ databases">
        <title>This is whole genome sequence of Paenibacillus sp MS74 strain.</title>
        <authorList>
            <person name="Trinh H.N."/>
        </authorList>
    </citation>
    <scope>NUCLEOTIDE SEQUENCE [LARGE SCALE GENOMIC DNA]</scope>
    <source>
        <strain evidence="15 16">MS74</strain>
    </source>
</reference>
<feature type="transmembrane region" description="Helical" evidence="13">
    <location>
        <begin position="14"/>
        <end position="35"/>
    </location>
</feature>
<evidence type="ECO:0000256" key="6">
    <source>
        <dbReference type="ARBA" id="ARBA00022692"/>
    </source>
</evidence>
<evidence type="ECO:0000256" key="9">
    <source>
        <dbReference type="ARBA" id="ARBA00022833"/>
    </source>
</evidence>
<comment type="cofactor">
    <cofactor evidence="1">
        <name>Zn(2+)</name>
        <dbReference type="ChEBI" id="CHEBI:29105"/>
    </cofactor>
</comment>
<evidence type="ECO:0000313" key="16">
    <source>
        <dbReference type="Proteomes" id="UP000295636"/>
    </source>
</evidence>